<keyword evidence="3" id="KW-1185">Reference proteome</keyword>
<dbReference type="RefSeq" id="WP_094408805.1">
    <property type="nucleotide sequence ID" value="NZ_JAKLKX010000005.1"/>
</dbReference>
<dbReference type="GO" id="GO:0043856">
    <property type="term" value="F:anti-sigma factor antagonist activity"/>
    <property type="evidence" value="ECO:0007669"/>
    <property type="project" value="TreeGrafter"/>
</dbReference>
<gene>
    <name evidence="2" type="ORF">CHR90_09695</name>
</gene>
<dbReference type="OrthoDB" id="8236316at2"/>
<dbReference type="PROSITE" id="PS50801">
    <property type="entry name" value="STAS"/>
    <property type="match status" value="1"/>
</dbReference>
<sequence length="118" mass="13581">MVAAACERCRMTHFEDPMQYTVDIKDNSAKIKITGRLTFKFHREYKEFLDELLKNKVGSYEFDLSGVEFIDSAGLGMLLIAKQKAQVFNAAVVLQRPPENVRRMLEVAKFDKIFTIQS</sequence>
<feature type="domain" description="STAS" evidence="1">
    <location>
        <begin position="18"/>
        <end position="118"/>
    </location>
</feature>
<dbReference type="Proteomes" id="UP000216361">
    <property type="component" value="Unassembled WGS sequence"/>
</dbReference>
<dbReference type="PANTHER" id="PTHR33495">
    <property type="entry name" value="ANTI-SIGMA FACTOR ANTAGONIST TM_1081-RELATED-RELATED"/>
    <property type="match status" value="1"/>
</dbReference>
<dbReference type="Pfam" id="PF13466">
    <property type="entry name" value="STAS_2"/>
    <property type="match status" value="1"/>
</dbReference>
<organism evidence="2 3">
    <name type="scientific">Elstera cyanobacteriorum</name>
    <dbReference type="NCBI Taxonomy" id="2022747"/>
    <lineage>
        <taxon>Bacteria</taxon>
        <taxon>Pseudomonadati</taxon>
        <taxon>Pseudomonadota</taxon>
        <taxon>Alphaproteobacteria</taxon>
        <taxon>Rhodospirillales</taxon>
        <taxon>Rhodospirillaceae</taxon>
        <taxon>Elstera</taxon>
    </lineage>
</organism>
<evidence type="ECO:0000313" key="2">
    <source>
        <dbReference type="EMBL" id="OYQ18542.1"/>
    </source>
</evidence>
<dbReference type="InterPro" id="IPR036513">
    <property type="entry name" value="STAS_dom_sf"/>
</dbReference>
<dbReference type="Gene3D" id="3.30.750.24">
    <property type="entry name" value="STAS domain"/>
    <property type="match status" value="1"/>
</dbReference>
<accession>A0A255XNQ6</accession>
<evidence type="ECO:0000313" key="3">
    <source>
        <dbReference type="Proteomes" id="UP000216361"/>
    </source>
</evidence>
<dbReference type="InterPro" id="IPR058548">
    <property type="entry name" value="MlaB-like_STAS"/>
</dbReference>
<comment type="caution">
    <text evidence="2">The sequence shown here is derived from an EMBL/GenBank/DDBJ whole genome shotgun (WGS) entry which is preliminary data.</text>
</comment>
<dbReference type="InterPro" id="IPR002645">
    <property type="entry name" value="STAS_dom"/>
</dbReference>
<reference evidence="2 3" key="1">
    <citation type="submission" date="2017-07" db="EMBL/GenBank/DDBJ databases">
        <title>Elstera cyanobacteriorum sp. nov., a novel bacterium isolated from cyanobacterial aggregates in a eutrophic lake.</title>
        <authorList>
            <person name="Cai H."/>
        </authorList>
    </citation>
    <scope>NUCLEOTIDE SEQUENCE [LARGE SCALE GENOMIC DNA]</scope>
    <source>
        <strain evidence="2 3">TH019</strain>
    </source>
</reference>
<dbReference type="SUPFAM" id="SSF52091">
    <property type="entry name" value="SpoIIaa-like"/>
    <property type="match status" value="1"/>
</dbReference>
<dbReference type="CDD" id="cd07043">
    <property type="entry name" value="STAS_anti-anti-sigma_factors"/>
    <property type="match status" value="1"/>
</dbReference>
<name>A0A255XNQ6_9PROT</name>
<evidence type="ECO:0000259" key="1">
    <source>
        <dbReference type="PROSITE" id="PS50801"/>
    </source>
</evidence>
<dbReference type="AlphaFoldDB" id="A0A255XNQ6"/>
<proteinExistence type="predicted"/>
<protein>
    <recommendedName>
        <fullName evidence="1">STAS domain-containing protein</fullName>
    </recommendedName>
</protein>
<dbReference type="EMBL" id="NOXS01000032">
    <property type="protein sequence ID" value="OYQ18542.1"/>
    <property type="molecule type" value="Genomic_DNA"/>
</dbReference>